<proteinExistence type="predicted"/>
<organism evidence="1">
    <name type="scientific">marine sediment metagenome</name>
    <dbReference type="NCBI Taxonomy" id="412755"/>
    <lineage>
        <taxon>unclassified sequences</taxon>
        <taxon>metagenomes</taxon>
        <taxon>ecological metagenomes</taxon>
    </lineage>
</organism>
<feature type="non-terminal residue" evidence="1">
    <location>
        <position position="1"/>
    </location>
</feature>
<protein>
    <submittedName>
        <fullName evidence="1">Uncharacterized protein</fullName>
    </submittedName>
</protein>
<comment type="caution">
    <text evidence="1">The sequence shown here is derived from an EMBL/GenBank/DDBJ whole genome shotgun (WGS) entry which is preliminary data.</text>
</comment>
<dbReference type="AlphaFoldDB" id="X1BEC0"/>
<reference evidence="1" key="1">
    <citation type="journal article" date="2014" name="Front. Microbiol.">
        <title>High frequency of phylogenetically diverse reductive dehalogenase-homologous genes in deep subseafloor sedimentary metagenomes.</title>
        <authorList>
            <person name="Kawai M."/>
            <person name="Futagami T."/>
            <person name="Toyoda A."/>
            <person name="Takaki Y."/>
            <person name="Nishi S."/>
            <person name="Hori S."/>
            <person name="Arai W."/>
            <person name="Tsubouchi T."/>
            <person name="Morono Y."/>
            <person name="Uchiyama I."/>
            <person name="Ito T."/>
            <person name="Fujiyama A."/>
            <person name="Inagaki F."/>
            <person name="Takami H."/>
        </authorList>
    </citation>
    <scope>NUCLEOTIDE SEQUENCE</scope>
    <source>
        <strain evidence="1">Expedition CK06-06</strain>
    </source>
</reference>
<gene>
    <name evidence="1" type="ORF">S01H4_50679</name>
</gene>
<sequence>TLVESWPKCSMLPVIPREKINGKKVTEKKSKKRFF</sequence>
<evidence type="ECO:0000313" key="1">
    <source>
        <dbReference type="EMBL" id="GAG93370.1"/>
    </source>
</evidence>
<dbReference type="EMBL" id="BART01028795">
    <property type="protein sequence ID" value="GAG93370.1"/>
    <property type="molecule type" value="Genomic_DNA"/>
</dbReference>
<name>X1BEC0_9ZZZZ</name>
<accession>X1BEC0</accession>